<reference evidence="1 2" key="1">
    <citation type="journal article" date="2019" name="Commun. Biol.">
        <title>The bagworm genome reveals a unique fibroin gene that provides high tensile strength.</title>
        <authorList>
            <person name="Kono N."/>
            <person name="Nakamura H."/>
            <person name="Ohtoshi R."/>
            <person name="Tomita M."/>
            <person name="Numata K."/>
            <person name="Arakawa K."/>
        </authorList>
    </citation>
    <scope>NUCLEOTIDE SEQUENCE [LARGE SCALE GENOMIC DNA]</scope>
</reference>
<evidence type="ECO:0000313" key="2">
    <source>
        <dbReference type="Proteomes" id="UP000299102"/>
    </source>
</evidence>
<keyword evidence="2" id="KW-1185">Reference proteome</keyword>
<gene>
    <name evidence="1" type="ORF">EVAR_103486_1</name>
</gene>
<dbReference type="Proteomes" id="UP000299102">
    <property type="component" value="Unassembled WGS sequence"/>
</dbReference>
<comment type="caution">
    <text evidence="1">The sequence shown here is derived from an EMBL/GenBank/DDBJ whole genome shotgun (WGS) entry which is preliminary data.</text>
</comment>
<accession>A0A4C1ZL73</accession>
<organism evidence="1 2">
    <name type="scientific">Eumeta variegata</name>
    <name type="common">Bagworm moth</name>
    <name type="synonym">Eumeta japonica</name>
    <dbReference type="NCBI Taxonomy" id="151549"/>
    <lineage>
        <taxon>Eukaryota</taxon>
        <taxon>Metazoa</taxon>
        <taxon>Ecdysozoa</taxon>
        <taxon>Arthropoda</taxon>
        <taxon>Hexapoda</taxon>
        <taxon>Insecta</taxon>
        <taxon>Pterygota</taxon>
        <taxon>Neoptera</taxon>
        <taxon>Endopterygota</taxon>
        <taxon>Lepidoptera</taxon>
        <taxon>Glossata</taxon>
        <taxon>Ditrysia</taxon>
        <taxon>Tineoidea</taxon>
        <taxon>Psychidae</taxon>
        <taxon>Oiketicinae</taxon>
        <taxon>Eumeta</taxon>
    </lineage>
</organism>
<proteinExistence type="predicted"/>
<dbReference type="AlphaFoldDB" id="A0A4C1ZL73"/>
<protein>
    <submittedName>
        <fullName evidence="1">Uncharacterized protein</fullName>
    </submittedName>
</protein>
<evidence type="ECO:0000313" key="1">
    <source>
        <dbReference type="EMBL" id="GBP87357.1"/>
    </source>
</evidence>
<sequence length="118" mass="13176">MYREEHLLHTFSNFLLTLTKATTLKLRTRIVQVFRCSRTSPEKGVQLNSSVLLKGGREGGGRGMWVEEARERKNRLGSFGATTRKLVAGAARRQMAAAVAKESSDRTVEQLSARRIDA</sequence>
<name>A0A4C1ZL73_EUMVA</name>
<dbReference type="EMBL" id="BGZK01001854">
    <property type="protein sequence ID" value="GBP87357.1"/>
    <property type="molecule type" value="Genomic_DNA"/>
</dbReference>